<keyword evidence="1" id="KW-0479">Metal-binding</keyword>
<evidence type="ECO:0000313" key="4">
    <source>
        <dbReference type="EMBL" id="KAF2092147.1"/>
    </source>
</evidence>
<evidence type="ECO:0000313" key="5">
    <source>
        <dbReference type="Proteomes" id="UP000799776"/>
    </source>
</evidence>
<dbReference type="OrthoDB" id="5355510at2759"/>
<dbReference type="EMBL" id="ML978711">
    <property type="protein sequence ID" value="KAF2092147.1"/>
    <property type="molecule type" value="Genomic_DNA"/>
</dbReference>
<organism evidence="4 5">
    <name type="scientific">Saccharata proteae CBS 121410</name>
    <dbReference type="NCBI Taxonomy" id="1314787"/>
    <lineage>
        <taxon>Eukaryota</taxon>
        <taxon>Fungi</taxon>
        <taxon>Dikarya</taxon>
        <taxon>Ascomycota</taxon>
        <taxon>Pezizomycotina</taxon>
        <taxon>Dothideomycetes</taxon>
        <taxon>Dothideomycetes incertae sedis</taxon>
        <taxon>Botryosphaeriales</taxon>
        <taxon>Saccharataceae</taxon>
        <taxon>Saccharata</taxon>
    </lineage>
</organism>
<dbReference type="PROSITE" id="PS50103">
    <property type="entry name" value="ZF_C3H1"/>
    <property type="match status" value="1"/>
</dbReference>
<dbReference type="GO" id="GO:0008270">
    <property type="term" value="F:zinc ion binding"/>
    <property type="evidence" value="ECO:0007669"/>
    <property type="project" value="UniProtKB-KW"/>
</dbReference>
<feature type="compositionally biased region" description="Basic and acidic residues" evidence="2">
    <location>
        <begin position="479"/>
        <end position="495"/>
    </location>
</feature>
<reference evidence="4" key="1">
    <citation type="journal article" date="2020" name="Stud. Mycol.">
        <title>101 Dothideomycetes genomes: a test case for predicting lifestyles and emergence of pathogens.</title>
        <authorList>
            <person name="Haridas S."/>
            <person name="Albert R."/>
            <person name="Binder M."/>
            <person name="Bloem J."/>
            <person name="Labutti K."/>
            <person name="Salamov A."/>
            <person name="Andreopoulos B."/>
            <person name="Baker S."/>
            <person name="Barry K."/>
            <person name="Bills G."/>
            <person name="Bluhm B."/>
            <person name="Cannon C."/>
            <person name="Castanera R."/>
            <person name="Culley D."/>
            <person name="Daum C."/>
            <person name="Ezra D."/>
            <person name="Gonzalez J."/>
            <person name="Henrissat B."/>
            <person name="Kuo A."/>
            <person name="Liang C."/>
            <person name="Lipzen A."/>
            <person name="Lutzoni F."/>
            <person name="Magnuson J."/>
            <person name="Mondo S."/>
            <person name="Nolan M."/>
            <person name="Ohm R."/>
            <person name="Pangilinan J."/>
            <person name="Park H.-J."/>
            <person name="Ramirez L."/>
            <person name="Alfaro M."/>
            <person name="Sun H."/>
            <person name="Tritt A."/>
            <person name="Yoshinaga Y."/>
            <person name="Zwiers L.-H."/>
            <person name="Turgeon B."/>
            <person name="Goodwin S."/>
            <person name="Spatafora J."/>
            <person name="Crous P."/>
            <person name="Grigoriev I."/>
        </authorList>
    </citation>
    <scope>NUCLEOTIDE SEQUENCE</scope>
    <source>
        <strain evidence="4">CBS 121410</strain>
    </source>
</reference>
<feature type="compositionally biased region" description="Basic and acidic residues" evidence="2">
    <location>
        <begin position="156"/>
        <end position="174"/>
    </location>
</feature>
<evidence type="ECO:0000256" key="1">
    <source>
        <dbReference type="PROSITE-ProRule" id="PRU00723"/>
    </source>
</evidence>
<comment type="caution">
    <text evidence="4">The sequence shown here is derived from an EMBL/GenBank/DDBJ whole genome shotgun (WGS) entry which is preliminary data.</text>
</comment>
<keyword evidence="1" id="KW-0863">Zinc-finger</keyword>
<feature type="compositionally biased region" description="Basic and acidic residues" evidence="2">
    <location>
        <begin position="301"/>
        <end position="321"/>
    </location>
</feature>
<evidence type="ECO:0000256" key="2">
    <source>
        <dbReference type="SAM" id="MobiDB-lite"/>
    </source>
</evidence>
<sequence length="643" mass="71002">MFLDVLSKRDIRQHISAPVTSNIDKGHDQNLHQINKPPLPIINTMMLSRFSIPEQPDMLLDQARPRWFISRGKGSFTPVIAVDELPKDVVLRGVPRSISVAEARGLEFLGEFTTPSQPYSLANSHMIAPRSGTDILRASPYEAPDADVNRAQSRRTMPDDRIHSSDTSKIDTSKFSHSASKGDQFAFIKAPFRETPVSDRIENKDFGWWRKSTPSGIEPDQSQKTYCTHWIKTGECDYMQQGCRYKHEVPDEETLRSIGILHVPKWWEEKNAIKIHPDVGGRKAPESPTWMQRRLMEDEEGSGRADAARKEDLPRVAEHRRSTPVPNSSSDTDCEGSMREIHPKKSASQAPVRNSISMPSRAKANVLIQKSPSRKVNYTDPDSGTSCMDISPPDTPVLDQARRVGPSTTQRRSDMPSCNGQQTAMSTQREVSPMKGLPSTLKKCNSVVSTKATSENHARSLPTAADVDELVASVAVRAQADKAEAQRSAKSDFKHYFGNVQENNGARKQGSDRADSDDGEYQPPPTPVLRRTTARGSAASSKPNADIDTCPQGSKLPVVKSAGGLMASKYANESPPQPKAQTVHRSNKRAGSVISVRSNSDGRQRREVGQSSRLGREHQRGLKDLRGGPMTSTSEFWASKIAA</sequence>
<feature type="domain" description="C3H1-type" evidence="3">
    <location>
        <begin position="221"/>
        <end position="250"/>
    </location>
</feature>
<feature type="region of interest" description="Disordered" evidence="2">
    <location>
        <begin position="479"/>
        <end position="643"/>
    </location>
</feature>
<feature type="zinc finger region" description="C3H1-type" evidence="1">
    <location>
        <begin position="221"/>
        <end position="250"/>
    </location>
</feature>
<protein>
    <recommendedName>
        <fullName evidence="3">C3H1-type domain-containing protein</fullName>
    </recommendedName>
</protein>
<feature type="compositionally biased region" description="Polar residues" evidence="2">
    <location>
        <begin position="534"/>
        <end position="543"/>
    </location>
</feature>
<feature type="region of interest" description="Disordered" evidence="2">
    <location>
        <begin position="154"/>
        <end position="176"/>
    </location>
</feature>
<proteinExistence type="predicted"/>
<dbReference type="Proteomes" id="UP000799776">
    <property type="component" value="Unassembled WGS sequence"/>
</dbReference>
<feature type="compositionally biased region" description="Polar residues" evidence="2">
    <location>
        <begin position="346"/>
        <end position="358"/>
    </location>
</feature>
<dbReference type="InterPro" id="IPR000571">
    <property type="entry name" value="Znf_CCCH"/>
</dbReference>
<keyword evidence="1" id="KW-0862">Zinc</keyword>
<evidence type="ECO:0000259" key="3">
    <source>
        <dbReference type="PROSITE" id="PS50103"/>
    </source>
</evidence>
<feature type="compositionally biased region" description="Polar residues" evidence="2">
    <location>
        <begin position="368"/>
        <end position="388"/>
    </location>
</feature>
<accession>A0A9P4I4V2</accession>
<gene>
    <name evidence="4" type="ORF">K490DRAFT_61594</name>
</gene>
<name>A0A9P4I4V2_9PEZI</name>
<dbReference type="AlphaFoldDB" id="A0A9P4I4V2"/>
<feature type="region of interest" description="Disordered" evidence="2">
    <location>
        <begin position="297"/>
        <end position="442"/>
    </location>
</feature>
<feature type="compositionally biased region" description="Basic and acidic residues" evidence="2">
    <location>
        <begin position="600"/>
        <end position="626"/>
    </location>
</feature>
<keyword evidence="5" id="KW-1185">Reference proteome</keyword>
<feature type="compositionally biased region" description="Polar residues" evidence="2">
    <location>
        <begin position="406"/>
        <end position="430"/>
    </location>
</feature>